<name>W8FAQ1_9BACT</name>
<protein>
    <submittedName>
        <fullName evidence="1">Uncharacterized protein</fullName>
    </submittedName>
</protein>
<evidence type="ECO:0000313" key="1">
    <source>
        <dbReference type="EMBL" id="AHJ98785.1"/>
    </source>
</evidence>
<keyword evidence="2" id="KW-1185">Reference proteome</keyword>
<dbReference type="KEGG" id="hsw:Hsw_3190"/>
<reference evidence="1 2" key="1">
    <citation type="submission" date="2014-01" db="EMBL/GenBank/DDBJ databases">
        <title>Complete genome sequence of ionizing-radiation resistance bacterium Hymenobacter swuensis DY53.</title>
        <authorList>
            <person name="Jung J.-H."/>
            <person name="Jeong S.-W."/>
            <person name="Joe M.-H."/>
            <person name="Cho y.-j."/>
            <person name="Kim M.-K."/>
            <person name="Lim S.-Y."/>
        </authorList>
    </citation>
    <scope>NUCLEOTIDE SEQUENCE [LARGE SCALE GENOMIC DNA]</scope>
    <source>
        <strain evidence="1 2">DY53</strain>
    </source>
</reference>
<proteinExistence type="predicted"/>
<gene>
    <name evidence="1" type="ORF">Hsw_3190</name>
</gene>
<evidence type="ECO:0000313" key="2">
    <source>
        <dbReference type="Proteomes" id="UP000019423"/>
    </source>
</evidence>
<sequence length="163" mass="19117">MTESYYIHIDIKMELYINDIQSMIFNTIRLSMTKSSTCIWAYEEALNSTSDNIKDDFYSYYNKINFDYTGNEHSIPASVFVNFYSNSLNNKSRQFCISGFNKPGSDFINAKYKVISNHLFKIFTEENLLPKIIHTFDSAYQTPELFRIYNHIKSKTGIRDIVT</sequence>
<dbReference type="AlphaFoldDB" id="W8FAQ1"/>
<accession>W8FAQ1</accession>
<dbReference type="Proteomes" id="UP000019423">
    <property type="component" value="Chromosome"/>
</dbReference>
<organism evidence="1 2">
    <name type="scientific">Hymenobacter swuensis DY53</name>
    <dbReference type="NCBI Taxonomy" id="1227739"/>
    <lineage>
        <taxon>Bacteria</taxon>
        <taxon>Pseudomonadati</taxon>
        <taxon>Bacteroidota</taxon>
        <taxon>Cytophagia</taxon>
        <taxon>Cytophagales</taxon>
        <taxon>Hymenobacteraceae</taxon>
        <taxon>Hymenobacter</taxon>
    </lineage>
</organism>
<dbReference type="EMBL" id="CP007145">
    <property type="protein sequence ID" value="AHJ98785.1"/>
    <property type="molecule type" value="Genomic_DNA"/>
</dbReference>
<dbReference type="HOGENOM" id="CLU_1624869_0_0_10"/>